<comment type="caution">
    <text evidence="9">The sequence shown here is derived from an EMBL/GenBank/DDBJ whole genome shotgun (WGS) entry which is preliminary data.</text>
</comment>
<evidence type="ECO:0000256" key="7">
    <source>
        <dbReference type="RuleBase" id="RU363032"/>
    </source>
</evidence>
<dbReference type="EMBL" id="VBAP01000042">
    <property type="protein sequence ID" value="TMI75622.1"/>
    <property type="molecule type" value="Genomic_DNA"/>
</dbReference>
<comment type="subcellular location">
    <subcellularLocation>
        <location evidence="1 7">Cell membrane</location>
        <topology evidence="1 7">Multi-pass membrane protein</topology>
    </subcellularLocation>
</comment>
<keyword evidence="5 7" id="KW-1133">Transmembrane helix</keyword>
<dbReference type="AlphaFoldDB" id="A0A537IX38"/>
<feature type="transmembrane region" description="Helical" evidence="7">
    <location>
        <begin position="195"/>
        <end position="218"/>
    </location>
</feature>
<dbReference type="Gene3D" id="1.10.3720.10">
    <property type="entry name" value="MetI-like"/>
    <property type="match status" value="1"/>
</dbReference>
<dbReference type="GO" id="GO:0005886">
    <property type="term" value="C:plasma membrane"/>
    <property type="evidence" value="ECO:0007669"/>
    <property type="project" value="UniProtKB-SubCell"/>
</dbReference>
<evidence type="ECO:0000256" key="6">
    <source>
        <dbReference type="ARBA" id="ARBA00023136"/>
    </source>
</evidence>
<feature type="domain" description="ABC transmembrane type-1" evidence="8">
    <location>
        <begin position="108"/>
        <end position="322"/>
    </location>
</feature>
<reference evidence="9 10" key="1">
    <citation type="journal article" date="2019" name="Nat. Microbiol.">
        <title>Mediterranean grassland soil C-N compound turnover is dependent on rainfall and depth, and is mediated by genomically divergent microorganisms.</title>
        <authorList>
            <person name="Diamond S."/>
            <person name="Andeer P.F."/>
            <person name="Li Z."/>
            <person name="Crits-Christoph A."/>
            <person name="Burstein D."/>
            <person name="Anantharaman K."/>
            <person name="Lane K.R."/>
            <person name="Thomas B.C."/>
            <person name="Pan C."/>
            <person name="Northen T.R."/>
            <person name="Banfield J.F."/>
        </authorList>
    </citation>
    <scope>NUCLEOTIDE SEQUENCE [LARGE SCALE GENOMIC DNA]</scope>
    <source>
        <strain evidence="9">NP_8</strain>
    </source>
</reference>
<dbReference type="InterPro" id="IPR050809">
    <property type="entry name" value="UgpAE/MalFG_permease"/>
</dbReference>
<feature type="transmembrane region" description="Helical" evidence="7">
    <location>
        <begin position="272"/>
        <end position="293"/>
    </location>
</feature>
<keyword evidence="2 7" id="KW-0813">Transport</keyword>
<dbReference type="Proteomes" id="UP000318834">
    <property type="component" value="Unassembled WGS sequence"/>
</dbReference>
<evidence type="ECO:0000259" key="8">
    <source>
        <dbReference type="PROSITE" id="PS50928"/>
    </source>
</evidence>
<feature type="transmembrane region" description="Helical" evidence="7">
    <location>
        <begin position="48"/>
        <end position="71"/>
    </location>
</feature>
<keyword evidence="4 7" id="KW-0812">Transmembrane</keyword>
<organism evidence="9 10">
    <name type="scientific">Candidatus Segetimicrobium genomatis</name>
    <dbReference type="NCBI Taxonomy" id="2569760"/>
    <lineage>
        <taxon>Bacteria</taxon>
        <taxon>Bacillati</taxon>
        <taxon>Candidatus Sysuimicrobiota</taxon>
        <taxon>Candidatus Sysuimicrobiia</taxon>
        <taxon>Candidatus Sysuimicrobiales</taxon>
        <taxon>Candidatus Segetimicrobiaceae</taxon>
        <taxon>Candidatus Segetimicrobium</taxon>
    </lineage>
</organism>
<evidence type="ECO:0000313" key="9">
    <source>
        <dbReference type="EMBL" id="TMI75622.1"/>
    </source>
</evidence>
<evidence type="ECO:0000256" key="1">
    <source>
        <dbReference type="ARBA" id="ARBA00004651"/>
    </source>
</evidence>
<dbReference type="CDD" id="cd06261">
    <property type="entry name" value="TM_PBP2"/>
    <property type="match status" value="1"/>
</dbReference>
<gene>
    <name evidence="9" type="ORF">E6H05_06145</name>
</gene>
<dbReference type="Pfam" id="PF00528">
    <property type="entry name" value="BPD_transp_1"/>
    <property type="match status" value="1"/>
</dbReference>
<evidence type="ECO:0000313" key="10">
    <source>
        <dbReference type="Proteomes" id="UP000318834"/>
    </source>
</evidence>
<name>A0A537IX38_9BACT</name>
<dbReference type="PROSITE" id="PS50928">
    <property type="entry name" value="ABC_TM1"/>
    <property type="match status" value="1"/>
</dbReference>
<feature type="transmembrane region" description="Helical" evidence="7">
    <location>
        <begin position="112"/>
        <end position="134"/>
    </location>
</feature>
<dbReference type="SUPFAM" id="SSF161098">
    <property type="entry name" value="MetI-like"/>
    <property type="match status" value="1"/>
</dbReference>
<evidence type="ECO:0000256" key="3">
    <source>
        <dbReference type="ARBA" id="ARBA00022475"/>
    </source>
</evidence>
<sequence>MKSPAPWTWIKSPSPAVGTGRNSPPRRSRFATGEAGAPPLMAYTRAHALLFLAPLLLIVLLMYGMMAWTVAVSMDDWVGMAPVWKFHGLGNFRTLLGGALRERLFTSLRNNLIWLVVFIAPTASLGLFLAYGLDLVGRAERVLRPLFLYPIALSFVVTGTLWAWMYDPDAGVINNLLRMIGLGRWAQPWIADPGLATFCLIGAAVWQYTGFAMTLYLAAIRDMPREIFEAARVDGASDVQTFRHVVIPNVGHATMIVVAMLILVTLKVFDLVWVMTFGGPGISTEVLPFFMFVATFRQQFIGIGAAISVLILILAVAVVVPYAWWSMRRLQA</sequence>
<feature type="transmembrane region" description="Helical" evidence="7">
    <location>
        <begin position="300"/>
        <end position="325"/>
    </location>
</feature>
<dbReference type="InterPro" id="IPR035906">
    <property type="entry name" value="MetI-like_sf"/>
</dbReference>
<dbReference type="GO" id="GO:0055085">
    <property type="term" value="P:transmembrane transport"/>
    <property type="evidence" value="ECO:0007669"/>
    <property type="project" value="InterPro"/>
</dbReference>
<dbReference type="PANTHER" id="PTHR43227:SF8">
    <property type="entry name" value="DIACETYLCHITOBIOSE UPTAKE SYSTEM PERMEASE PROTEIN DASB"/>
    <property type="match status" value="1"/>
</dbReference>
<feature type="transmembrane region" description="Helical" evidence="7">
    <location>
        <begin position="146"/>
        <end position="166"/>
    </location>
</feature>
<evidence type="ECO:0000256" key="4">
    <source>
        <dbReference type="ARBA" id="ARBA00022692"/>
    </source>
</evidence>
<evidence type="ECO:0000256" key="2">
    <source>
        <dbReference type="ARBA" id="ARBA00022448"/>
    </source>
</evidence>
<accession>A0A537IX38</accession>
<feature type="transmembrane region" description="Helical" evidence="7">
    <location>
        <begin position="246"/>
        <end position="266"/>
    </location>
</feature>
<proteinExistence type="inferred from homology"/>
<comment type="similarity">
    <text evidence="7">Belongs to the binding-protein-dependent transport system permease family.</text>
</comment>
<keyword evidence="6 7" id="KW-0472">Membrane</keyword>
<evidence type="ECO:0000256" key="5">
    <source>
        <dbReference type="ARBA" id="ARBA00022989"/>
    </source>
</evidence>
<dbReference type="InterPro" id="IPR000515">
    <property type="entry name" value="MetI-like"/>
</dbReference>
<protein>
    <submittedName>
        <fullName evidence="9">Sugar ABC transporter permease</fullName>
    </submittedName>
</protein>
<dbReference type="PANTHER" id="PTHR43227">
    <property type="entry name" value="BLL4140 PROTEIN"/>
    <property type="match status" value="1"/>
</dbReference>
<keyword evidence="3" id="KW-1003">Cell membrane</keyword>